<dbReference type="CDD" id="cd11386">
    <property type="entry name" value="MCP_signal"/>
    <property type="match status" value="1"/>
</dbReference>
<dbReference type="PANTHER" id="PTHR32089:SF114">
    <property type="entry name" value="METHYL-ACCEPTING CHEMOTAXIS PROTEIN MCPB"/>
    <property type="match status" value="1"/>
</dbReference>
<dbReference type="Gene3D" id="3.30.450.20">
    <property type="entry name" value="PAS domain"/>
    <property type="match status" value="2"/>
</dbReference>
<dbReference type="PANTHER" id="PTHR32089">
    <property type="entry name" value="METHYL-ACCEPTING CHEMOTAXIS PROTEIN MCPB"/>
    <property type="match status" value="1"/>
</dbReference>
<evidence type="ECO:0000256" key="6">
    <source>
        <dbReference type="ARBA" id="ARBA00022989"/>
    </source>
</evidence>
<comment type="caution">
    <text evidence="15">The sequence shown here is derived from an EMBL/GenBank/DDBJ whole genome shotgun (WGS) entry which is preliminary data.</text>
</comment>
<evidence type="ECO:0000259" key="13">
    <source>
        <dbReference type="PROSITE" id="PS50111"/>
    </source>
</evidence>
<keyword evidence="5 12" id="KW-0812">Transmembrane</keyword>
<evidence type="ECO:0000256" key="4">
    <source>
        <dbReference type="ARBA" id="ARBA00022500"/>
    </source>
</evidence>
<gene>
    <name evidence="15" type="ORF">A8F95_06420</name>
</gene>
<reference evidence="16" key="1">
    <citation type="submission" date="2016-05" db="EMBL/GenBank/DDBJ databases">
        <authorList>
            <person name="Liu B."/>
            <person name="Wang J."/>
            <person name="Zhu Y."/>
            <person name="Liu G."/>
            <person name="Chen Q."/>
            <person name="Chen Z."/>
            <person name="Lan J."/>
            <person name="Che J."/>
            <person name="Ge C."/>
            <person name="Shi H."/>
            <person name="Pan Z."/>
            <person name="Liu X."/>
        </authorList>
    </citation>
    <scope>NUCLEOTIDE SEQUENCE [LARGE SCALE GENOMIC DNA]</scope>
    <source>
        <strain evidence="16">FJAT-27215</strain>
    </source>
</reference>
<dbReference type="InterPro" id="IPR004089">
    <property type="entry name" value="MCPsignal_dom"/>
</dbReference>
<comment type="subcellular location">
    <subcellularLocation>
        <location evidence="1">Cell membrane</location>
        <topology evidence="1">Multi-pass membrane protein</topology>
    </subcellularLocation>
</comment>
<sequence length="658" mass="71572">MGSSFTYFKNIRPKLILSFSFILIIPALIIGALSYGTAKKAVEHEMMAGFSDSINLLNTSIDNTIQAKIHDIETFSKSVALSSYKGEKSPELRQKLAQYSKLHPEVYSIYVGTNTGLFIEEPVITDTSTYDPRTRDWYKESMNKKGETVVSKPYPDVTTGDMVVTVSKATEDGSGVVGVDISLNYIQGLIKQVKIGEEGYAFLLDKDQTAIVHPSVKAGEQVKGAFYQKMYDKNKGQLEYEDKGNKKIMSFATNELTGWKIGGTVKYSEVTAVASPIFKKTLFVILLSILAGAAIVFFIIKSIIKPLRELKEQAITVSKGNLTEQVNIETNDEIGQLAQAFNDMQENIKRLVQKIEYNAEQVAAASQELTASAEQTSAATEQVAVSVQEVAGGAEKQTAGIDQTARSLNEVAQGTTQIADRSVKVSDLAQHTTTQAEEGGEALGNTVKQMHSIHQSVAESNTMIQSLYERSKEVSSILDAITGIAEQTNLLALNAAIEAARAGEHGKGFAVVADEVRKLAEQSQQSVKEIFDIVQGIQKDTENSVQVMSRVTNDVQTGVDISNEAIKKFKRILQSTREITPQMEEVSATAQQMAAAVQEVTEVTTELAIIAKGNAATSEEVAASTEEQLASMEEISASAQALSSMAEELKELISVFKY</sequence>
<proteinExistence type="inferred from homology"/>
<dbReference type="Proteomes" id="UP000092578">
    <property type="component" value="Unassembled WGS sequence"/>
</dbReference>
<dbReference type="PROSITE" id="PS50111">
    <property type="entry name" value="CHEMOTAXIS_TRANSDUC_2"/>
    <property type="match status" value="1"/>
</dbReference>
<evidence type="ECO:0000259" key="14">
    <source>
        <dbReference type="PROSITE" id="PS50885"/>
    </source>
</evidence>
<evidence type="ECO:0000256" key="8">
    <source>
        <dbReference type="ARBA" id="ARBA00023224"/>
    </source>
</evidence>
<comment type="similarity">
    <text evidence="9">Belongs to the methyl-accepting chemotaxis (MCP) protein family.</text>
</comment>
<evidence type="ECO:0000256" key="9">
    <source>
        <dbReference type="ARBA" id="ARBA00029447"/>
    </source>
</evidence>
<keyword evidence="6 12" id="KW-1133">Transmembrane helix</keyword>
<dbReference type="SMART" id="SM00304">
    <property type="entry name" value="HAMP"/>
    <property type="match status" value="1"/>
</dbReference>
<feature type="domain" description="Methyl-accepting transducer" evidence="13">
    <location>
        <begin position="372"/>
        <end position="608"/>
    </location>
</feature>
<organism evidence="15 16">
    <name type="scientific">Pseudobacillus wudalianchiensis</name>
    <dbReference type="NCBI Taxonomy" id="1743143"/>
    <lineage>
        <taxon>Bacteria</taxon>
        <taxon>Bacillati</taxon>
        <taxon>Bacillota</taxon>
        <taxon>Bacilli</taxon>
        <taxon>Bacillales</taxon>
        <taxon>Bacillaceae</taxon>
        <taxon>Pseudobacillus</taxon>
    </lineage>
</organism>
<name>A0A1B9AYT9_9BACI</name>
<accession>A0A1B9AYT9</accession>
<dbReference type="EMBL" id="MAYT01000012">
    <property type="protein sequence ID" value="OCA89042.1"/>
    <property type="molecule type" value="Genomic_DNA"/>
</dbReference>
<dbReference type="InterPro" id="IPR029151">
    <property type="entry name" value="Sensor-like_sf"/>
</dbReference>
<dbReference type="CDD" id="cd06225">
    <property type="entry name" value="HAMP"/>
    <property type="match status" value="1"/>
</dbReference>
<dbReference type="GO" id="GO:0005886">
    <property type="term" value="C:plasma membrane"/>
    <property type="evidence" value="ECO:0007669"/>
    <property type="project" value="UniProtKB-SubCell"/>
</dbReference>
<evidence type="ECO:0000256" key="5">
    <source>
        <dbReference type="ARBA" id="ARBA00022692"/>
    </source>
</evidence>
<dbReference type="SUPFAM" id="SSF58104">
    <property type="entry name" value="Methyl-accepting chemotaxis protein (MCP) signaling domain"/>
    <property type="match status" value="1"/>
</dbReference>
<feature type="transmembrane region" description="Helical" evidence="12">
    <location>
        <begin position="15"/>
        <end position="38"/>
    </location>
</feature>
<dbReference type="Pfam" id="PF02743">
    <property type="entry name" value="dCache_1"/>
    <property type="match status" value="1"/>
</dbReference>
<evidence type="ECO:0000256" key="11">
    <source>
        <dbReference type="PROSITE-ProRule" id="PRU00284"/>
    </source>
</evidence>
<evidence type="ECO:0000313" key="16">
    <source>
        <dbReference type="Proteomes" id="UP000092578"/>
    </source>
</evidence>
<feature type="transmembrane region" description="Helical" evidence="12">
    <location>
        <begin position="282"/>
        <end position="300"/>
    </location>
</feature>
<dbReference type="Pfam" id="PF00015">
    <property type="entry name" value="MCPsignal"/>
    <property type="match status" value="1"/>
</dbReference>
<dbReference type="Pfam" id="PF00672">
    <property type="entry name" value="HAMP"/>
    <property type="match status" value="1"/>
</dbReference>
<protein>
    <submittedName>
        <fullName evidence="15">Chemotaxis protein</fullName>
    </submittedName>
</protein>
<dbReference type="GO" id="GO:0006935">
    <property type="term" value="P:chemotaxis"/>
    <property type="evidence" value="ECO:0007669"/>
    <property type="project" value="UniProtKB-KW"/>
</dbReference>
<keyword evidence="4" id="KW-0145">Chemotaxis</keyword>
<dbReference type="CDD" id="cd12913">
    <property type="entry name" value="PDC1_MCP_like"/>
    <property type="match status" value="1"/>
</dbReference>
<dbReference type="InterPro" id="IPR003122">
    <property type="entry name" value="Tar_rcpt_lig-bd"/>
</dbReference>
<dbReference type="GO" id="GO:0007165">
    <property type="term" value="P:signal transduction"/>
    <property type="evidence" value="ECO:0007669"/>
    <property type="project" value="UniProtKB-KW"/>
</dbReference>
<keyword evidence="2" id="KW-1003">Cell membrane</keyword>
<dbReference type="Gene3D" id="6.10.340.10">
    <property type="match status" value="1"/>
</dbReference>
<dbReference type="CDD" id="cd12912">
    <property type="entry name" value="PDC2_MCP_like"/>
    <property type="match status" value="1"/>
</dbReference>
<evidence type="ECO:0000256" key="2">
    <source>
        <dbReference type="ARBA" id="ARBA00022475"/>
    </source>
</evidence>
<feature type="domain" description="HAMP" evidence="14">
    <location>
        <begin position="301"/>
        <end position="353"/>
    </location>
</feature>
<evidence type="ECO:0000256" key="7">
    <source>
        <dbReference type="ARBA" id="ARBA00023136"/>
    </source>
</evidence>
<evidence type="ECO:0000256" key="1">
    <source>
        <dbReference type="ARBA" id="ARBA00004651"/>
    </source>
</evidence>
<keyword evidence="16" id="KW-1185">Reference proteome</keyword>
<dbReference type="SUPFAM" id="SSF103190">
    <property type="entry name" value="Sensory domain-like"/>
    <property type="match status" value="1"/>
</dbReference>
<dbReference type="RefSeq" id="WP_065410354.1">
    <property type="nucleotide sequence ID" value="NZ_MAYT01000012.1"/>
</dbReference>
<evidence type="ECO:0000256" key="3">
    <source>
        <dbReference type="ARBA" id="ARBA00022481"/>
    </source>
</evidence>
<evidence type="ECO:0000256" key="12">
    <source>
        <dbReference type="SAM" id="Phobius"/>
    </source>
</evidence>
<keyword evidence="8 11" id="KW-0807">Transducer</keyword>
<dbReference type="SMART" id="SM00319">
    <property type="entry name" value="TarH"/>
    <property type="match status" value="1"/>
</dbReference>
<dbReference type="SMART" id="SM00283">
    <property type="entry name" value="MA"/>
    <property type="match status" value="1"/>
</dbReference>
<dbReference type="FunFam" id="1.10.287.950:FF:000003">
    <property type="entry name" value="Methyl-accepting chemotaxis protein"/>
    <property type="match status" value="1"/>
</dbReference>
<dbReference type="InterPro" id="IPR033479">
    <property type="entry name" value="dCache_1"/>
</dbReference>
<keyword evidence="7 12" id="KW-0472">Membrane</keyword>
<evidence type="ECO:0000313" key="15">
    <source>
        <dbReference type="EMBL" id="OCA89042.1"/>
    </source>
</evidence>
<dbReference type="Gene3D" id="1.10.287.950">
    <property type="entry name" value="Methyl-accepting chemotaxis protein"/>
    <property type="match status" value="1"/>
</dbReference>
<comment type="function">
    <text evidence="10">Chemotactic-signal transducers respond to changes in the concentration of attractants and repellents in the environment, transduce a signal from the outside to the inside of the cell, and facilitate sensory adaptation through the variation of the level of methylation.</text>
</comment>
<evidence type="ECO:0000256" key="10">
    <source>
        <dbReference type="ARBA" id="ARBA00058128"/>
    </source>
</evidence>
<dbReference type="AlphaFoldDB" id="A0A1B9AYT9"/>
<keyword evidence="3" id="KW-0488">Methylation</keyword>
<dbReference type="PROSITE" id="PS50885">
    <property type="entry name" value="HAMP"/>
    <property type="match status" value="1"/>
</dbReference>
<dbReference type="InterPro" id="IPR003660">
    <property type="entry name" value="HAMP_dom"/>
</dbReference>